<dbReference type="Pfam" id="PF00072">
    <property type="entry name" value="Response_reg"/>
    <property type="match status" value="1"/>
</dbReference>
<dbReference type="KEGG" id="adin:H7849_15245"/>
<dbReference type="PANTHER" id="PTHR43214">
    <property type="entry name" value="TWO-COMPONENT RESPONSE REGULATOR"/>
    <property type="match status" value="1"/>
</dbReference>
<proteinExistence type="predicted"/>
<keyword evidence="1 3" id="KW-0597">Phosphoprotein</keyword>
<organism evidence="6 7">
    <name type="scientific">Alloacidobacterium dinghuense</name>
    <dbReference type="NCBI Taxonomy" id="2763107"/>
    <lineage>
        <taxon>Bacteria</taxon>
        <taxon>Pseudomonadati</taxon>
        <taxon>Acidobacteriota</taxon>
        <taxon>Terriglobia</taxon>
        <taxon>Terriglobales</taxon>
        <taxon>Acidobacteriaceae</taxon>
        <taxon>Alloacidobacterium</taxon>
    </lineage>
</organism>
<sequence>MSDKIRVLNLDDHPVWRLGVASVINAQQDMELVAQLSTGRETIDYFRNHGADVILMDLRLPDISGIEFMIAIRTEFPGARFVILTAFARENEIRRALAEGAQAYLLKSMPSSELVDVIRQVHAGKRKIPAPIMAQLAEHYSDELLTDREVEVLRHLVDGHRNREIAERLFIAEETVKAHMRHILDKLGANDRTQALAIALRRGVIQL</sequence>
<evidence type="ECO:0000259" key="5">
    <source>
        <dbReference type="PROSITE" id="PS50110"/>
    </source>
</evidence>
<protein>
    <submittedName>
        <fullName evidence="6">Response regulator transcription factor</fullName>
    </submittedName>
</protein>
<dbReference type="InterPro" id="IPR000792">
    <property type="entry name" value="Tscrpt_reg_LuxR_C"/>
</dbReference>
<keyword evidence="7" id="KW-1185">Reference proteome</keyword>
<dbReference type="AlphaFoldDB" id="A0A7G8BD82"/>
<dbReference type="GO" id="GO:0000160">
    <property type="term" value="P:phosphorelay signal transduction system"/>
    <property type="evidence" value="ECO:0007669"/>
    <property type="project" value="InterPro"/>
</dbReference>
<dbReference type="InterPro" id="IPR016032">
    <property type="entry name" value="Sig_transdc_resp-reg_C-effctor"/>
</dbReference>
<dbReference type="CDD" id="cd06170">
    <property type="entry name" value="LuxR_C_like"/>
    <property type="match status" value="1"/>
</dbReference>
<evidence type="ECO:0000256" key="1">
    <source>
        <dbReference type="ARBA" id="ARBA00022553"/>
    </source>
</evidence>
<dbReference type="PANTHER" id="PTHR43214:SF43">
    <property type="entry name" value="TWO-COMPONENT RESPONSE REGULATOR"/>
    <property type="match status" value="1"/>
</dbReference>
<dbReference type="InterPro" id="IPR011006">
    <property type="entry name" value="CheY-like_superfamily"/>
</dbReference>
<dbReference type="SUPFAM" id="SSF46894">
    <property type="entry name" value="C-terminal effector domain of the bipartite response regulators"/>
    <property type="match status" value="1"/>
</dbReference>
<feature type="domain" description="HTH luxR-type" evidence="4">
    <location>
        <begin position="138"/>
        <end position="203"/>
    </location>
</feature>
<dbReference type="Gene3D" id="3.40.50.2300">
    <property type="match status" value="1"/>
</dbReference>
<dbReference type="RefSeq" id="WP_186740430.1">
    <property type="nucleotide sequence ID" value="NZ_CP060394.1"/>
</dbReference>
<dbReference type="EMBL" id="CP060394">
    <property type="protein sequence ID" value="QNI30502.1"/>
    <property type="molecule type" value="Genomic_DNA"/>
</dbReference>
<reference evidence="6 7" key="1">
    <citation type="submission" date="2020-08" db="EMBL/GenBank/DDBJ databases">
        <title>Edaphobacter telluris sp. nov. and Acidobacterium dinghuensis sp. nov., two acidobacteria isolated from forest soil.</title>
        <authorList>
            <person name="Fu J."/>
            <person name="Qiu L."/>
        </authorList>
    </citation>
    <scope>NUCLEOTIDE SEQUENCE [LARGE SCALE GENOMIC DNA]</scope>
    <source>
        <strain evidence="6">4Y35</strain>
    </source>
</reference>
<evidence type="ECO:0000313" key="7">
    <source>
        <dbReference type="Proteomes" id="UP000515312"/>
    </source>
</evidence>
<keyword evidence="2" id="KW-0238">DNA-binding</keyword>
<dbReference type="PROSITE" id="PS50110">
    <property type="entry name" value="RESPONSE_REGULATORY"/>
    <property type="match status" value="1"/>
</dbReference>
<dbReference type="SMART" id="SM00421">
    <property type="entry name" value="HTH_LUXR"/>
    <property type="match status" value="1"/>
</dbReference>
<evidence type="ECO:0000256" key="2">
    <source>
        <dbReference type="ARBA" id="ARBA00023125"/>
    </source>
</evidence>
<feature type="domain" description="Response regulatory" evidence="5">
    <location>
        <begin position="6"/>
        <end position="122"/>
    </location>
</feature>
<dbReference type="GO" id="GO:0006355">
    <property type="term" value="P:regulation of DNA-templated transcription"/>
    <property type="evidence" value="ECO:0007669"/>
    <property type="project" value="InterPro"/>
</dbReference>
<dbReference type="CDD" id="cd17535">
    <property type="entry name" value="REC_NarL-like"/>
    <property type="match status" value="1"/>
</dbReference>
<evidence type="ECO:0000313" key="6">
    <source>
        <dbReference type="EMBL" id="QNI30502.1"/>
    </source>
</evidence>
<dbReference type="GO" id="GO:0003677">
    <property type="term" value="F:DNA binding"/>
    <property type="evidence" value="ECO:0007669"/>
    <property type="project" value="UniProtKB-KW"/>
</dbReference>
<dbReference type="InterPro" id="IPR001789">
    <property type="entry name" value="Sig_transdc_resp-reg_receiver"/>
</dbReference>
<dbReference type="SMART" id="SM00448">
    <property type="entry name" value="REC"/>
    <property type="match status" value="1"/>
</dbReference>
<name>A0A7G8BD82_9BACT</name>
<dbReference type="PRINTS" id="PR00038">
    <property type="entry name" value="HTHLUXR"/>
</dbReference>
<dbReference type="PROSITE" id="PS00622">
    <property type="entry name" value="HTH_LUXR_1"/>
    <property type="match status" value="1"/>
</dbReference>
<dbReference type="PROSITE" id="PS50043">
    <property type="entry name" value="HTH_LUXR_2"/>
    <property type="match status" value="1"/>
</dbReference>
<accession>A0A7G8BD82</accession>
<dbReference type="Proteomes" id="UP000515312">
    <property type="component" value="Chromosome"/>
</dbReference>
<dbReference type="SUPFAM" id="SSF52172">
    <property type="entry name" value="CheY-like"/>
    <property type="match status" value="1"/>
</dbReference>
<evidence type="ECO:0000256" key="3">
    <source>
        <dbReference type="PROSITE-ProRule" id="PRU00169"/>
    </source>
</evidence>
<feature type="modified residue" description="4-aspartylphosphate" evidence="3">
    <location>
        <position position="57"/>
    </location>
</feature>
<dbReference type="InterPro" id="IPR058245">
    <property type="entry name" value="NreC/VraR/RcsB-like_REC"/>
</dbReference>
<dbReference type="InterPro" id="IPR039420">
    <property type="entry name" value="WalR-like"/>
</dbReference>
<gene>
    <name evidence="6" type="ORF">H7849_15245</name>
</gene>
<evidence type="ECO:0000259" key="4">
    <source>
        <dbReference type="PROSITE" id="PS50043"/>
    </source>
</evidence>
<dbReference type="Pfam" id="PF00196">
    <property type="entry name" value="GerE"/>
    <property type="match status" value="1"/>
</dbReference>